<feature type="domain" description="Reverse transcriptase" evidence="5">
    <location>
        <begin position="310"/>
        <end position="504"/>
    </location>
</feature>
<organism evidence="6 7">
    <name type="scientific">Mycteria americana</name>
    <name type="common">Wood stork</name>
    <dbReference type="NCBI Taxonomy" id="33587"/>
    <lineage>
        <taxon>Eukaryota</taxon>
        <taxon>Metazoa</taxon>
        <taxon>Chordata</taxon>
        <taxon>Craniata</taxon>
        <taxon>Vertebrata</taxon>
        <taxon>Euteleostomi</taxon>
        <taxon>Archelosauria</taxon>
        <taxon>Archosauria</taxon>
        <taxon>Dinosauria</taxon>
        <taxon>Saurischia</taxon>
        <taxon>Theropoda</taxon>
        <taxon>Coelurosauria</taxon>
        <taxon>Aves</taxon>
        <taxon>Neognathae</taxon>
        <taxon>Neoaves</taxon>
        <taxon>Aequornithes</taxon>
        <taxon>Ciconiiformes</taxon>
        <taxon>Ciconiidae</taxon>
        <taxon>Mycteria</taxon>
    </lineage>
</organism>
<keyword evidence="3" id="KW-0378">Hydrolase</keyword>
<comment type="caution">
    <text evidence="6">The sequence shown here is derived from an EMBL/GenBank/DDBJ whole genome shotgun (WGS) entry which is preliminary data.</text>
</comment>
<sequence>MRAILAACLMQAQDQYKYFRQVEKDNCESQLEVECLKAELQWERDRTHLLEPRIEIMSTQAKKPPSVVQIRKLIAGTDPKDWDGDIWGDSDEASVDETEELEEKDLRPLIKMERHTNSWGPELCDLRVKFSRKPGETETEYVWRVSLTGGDRMLLSGEEAQGFGDPRISLEFLINTGAQISVLNKQQANELGIKPSRKAINIIGVTGAAERCPLARTQFWLPGEKWMTAVEVALSPYKGNILGFDILAGKQWRRPNGSLWSFGSRGAGTARIRTLQSAPALPPSKVICISQYPLPSPAKRGIMEVINDLEKRQIISCTSSPYNSPFWPVHKPDGQWQLIIDYRKFNSNTPPLMAAAPNITSVVTAIQAAAHLWMAALDVKGMLFMIPLREEDKSQFAFTWQGTQYTFNWLPQGYKQSPTITHNSLAALLDTVKVPSGVHVYQHIDDILVGGDNKGQVGQETEQRYSEWEKGLLSLTRAVKEVERLHTSQDIIVQGPFPLLNSILKGSSPPEGVAQKATIRKWYAYLKGVSQLSPLKEGPAKASRFQQPINPDLTLLSLPDKLSPVKEASVLTQDSDAQGVWFTDTSAH</sequence>
<evidence type="ECO:0000256" key="3">
    <source>
        <dbReference type="ARBA" id="ARBA00022801"/>
    </source>
</evidence>
<dbReference type="Proteomes" id="UP001333110">
    <property type="component" value="Unassembled WGS sequence"/>
</dbReference>
<dbReference type="SUPFAM" id="SSF56672">
    <property type="entry name" value="DNA/RNA polymerases"/>
    <property type="match status" value="1"/>
</dbReference>
<dbReference type="Gene3D" id="3.10.10.10">
    <property type="entry name" value="HIV Type 1 Reverse Transcriptase, subunit A, domain 1"/>
    <property type="match status" value="1"/>
</dbReference>
<evidence type="ECO:0000313" key="6">
    <source>
        <dbReference type="EMBL" id="KAK4816905.1"/>
    </source>
</evidence>
<accession>A0AAN7RUG5</accession>
<dbReference type="GO" id="GO:0004190">
    <property type="term" value="F:aspartic-type endopeptidase activity"/>
    <property type="evidence" value="ECO:0007669"/>
    <property type="project" value="InterPro"/>
</dbReference>
<dbReference type="EMBL" id="JAUNZN010000009">
    <property type="protein sequence ID" value="KAK4816905.1"/>
    <property type="molecule type" value="Genomic_DNA"/>
</dbReference>
<dbReference type="GO" id="GO:0004523">
    <property type="term" value="F:RNA-DNA hybrid ribonuclease activity"/>
    <property type="evidence" value="ECO:0007669"/>
    <property type="project" value="UniProtKB-EC"/>
</dbReference>
<dbReference type="Gene3D" id="2.40.70.10">
    <property type="entry name" value="Acid Proteases"/>
    <property type="match status" value="1"/>
</dbReference>
<dbReference type="InterPro" id="IPR000477">
    <property type="entry name" value="RT_dom"/>
</dbReference>
<dbReference type="PANTHER" id="PTHR33064">
    <property type="entry name" value="POL PROTEIN"/>
    <property type="match status" value="1"/>
</dbReference>
<dbReference type="EC" id="3.1.26.4" evidence="2"/>
<evidence type="ECO:0000256" key="1">
    <source>
        <dbReference type="ARBA" id="ARBA00010879"/>
    </source>
</evidence>
<proteinExistence type="inferred from homology"/>
<comment type="similarity">
    <text evidence="1">Belongs to the beta type-B retroviral polymerase family. HERV class-II K(HML-2) pol subfamily.</text>
</comment>
<dbReference type="InterPro" id="IPR051320">
    <property type="entry name" value="Viral_Replic_Matur_Polypro"/>
</dbReference>
<dbReference type="PANTHER" id="PTHR33064:SF29">
    <property type="entry name" value="PEPTIDASE A2 DOMAIN-CONTAINING PROTEIN-RELATED"/>
    <property type="match status" value="1"/>
</dbReference>
<evidence type="ECO:0000259" key="5">
    <source>
        <dbReference type="PROSITE" id="PS50878"/>
    </source>
</evidence>
<dbReference type="GO" id="GO:0006508">
    <property type="term" value="P:proteolysis"/>
    <property type="evidence" value="ECO:0007669"/>
    <property type="project" value="InterPro"/>
</dbReference>
<feature type="domain" description="Peptidase A2" evidence="4">
    <location>
        <begin position="170"/>
        <end position="246"/>
    </location>
</feature>
<gene>
    <name evidence="6" type="ORF">QYF61_024915</name>
</gene>
<dbReference type="PROSITE" id="PS50175">
    <property type="entry name" value="ASP_PROT_RETROV"/>
    <property type="match status" value="1"/>
</dbReference>
<dbReference type="PROSITE" id="PS50878">
    <property type="entry name" value="RT_POL"/>
    <property type="match status" value="1"/>
</dbReference>
<evidence type="ECO:0000313" key="7">
    <source>
        <dbReference type="Proteomes" id="UP001333110"/>
    </source>
</evidence>
<name>A0AAN7RUG5_MYCAM</name>
<reference evidence="6 7" key="1">
    <citation type="journal article" date="2023" name="J. Hered.">
        <title>Chromosome-level genome of the wood stork (Mycteria americana) provides insight into avian chromosome evolution.</title>
        <authorList>
            <person name="Flamio R. Jr."/>
            <person name="Ramstad K.M."/>
        </authorList>
    </citation>
    <scope>NUCLEOTIDE SEQUENCE [LARGE SCALE GENOMIC DNA]</scope>
    <source>
        <strain evidence="6">JAX WOST 10</strain>
    </source>
</reference>
<dbReference type="SUPFAM" id="SSF50630">
    <property type="entry name" value="Acid proteases"/>
    <property type="match status" value="1"/>
</dbReference>
<dbReference type="InterPro" id="IPR021109">
    <property type="entry name" value="Peptidase_aspartic_dom_sf"/>
</dbReference>
<dbReference type="Pfam" id="PF00078">
    <property type="entry name" value="RVT_1"/>
    <property type="match status" value="1"/>
</dbReference>
<dbReference type="InterPro" id="IPR001995">
    <property type="entry name" value="Peptidase_A2_cat"/>
</dbReference>
<dbReference type="InterPro" id="IPR043502">
    <property type="entry name" value="DNA/RNA_pol_sf"/>
</dbReference>
<evidence type="ECO:0000259" key="4">
    <source>
        <dbReference type="PROSITE" id="PS50175"/>
    </source>
</evidence>
<dbReference type="InterPro" id="IPR043128">
    <property type="entry name" value="Rev_trsase/Diguanyl_cyclase"/>
</dbReference>
<evidence type="ECO:0000256" key="2">
    <source>
        <dbReference type="ARBA" id="ARBA00012180"/>
    </source>
</evidence>
<dbReference type="AlphaFoldDB" id="A0AAN7RUG5"/>
<keyword evidence="7" id="KW-1185">Reference proteome</keyword>
<protein>
    <recommendedName>
        <fullName evidence="2">ribonuclease H</fullName>
        <ecNumber evidence="2">3.1.26.4</ecNumber>
    </recommendedName>
</protein>
<dbReference type="Gene3D" id="3.30.70.270">
    <property type="match status" value="1"/>
</dbReference>